<keyword evidence="8" id="KW-1185">Reference proteome</keyword>
<dbReference type="InterPro" id="IPR027528">
    <property type="entry name" value="eIF3m"/>
</dbReference>
<comment type="function">
    <text evidence="5">Component of the eukaryotic translation initiation factor 3 (eIF-3) complex, which is involved in protein synthesis of a specialized repertoire of mRNAs and, together with other initiation factors, stimulates binding of mRNA and methionyl-tRNAi to the 40S ribosome. The eIF-3 complex specifically targets and initiates translation of a subset of mRNAs involved in cell proliferation.</text>
</comment>
<proteinExistence type="inferred from homology"/>
<dbReference type="SMART" id="SM00088">
    <property type="entry name" value="PINT"/>
    <property type="match status" value="1"/>
</dbReference>
<dbReference type="PANTHER" id="PTHR15350:SF2">
    <property type="entry name" value="EUKARYOTIC TRANSLATION INITIATION FACTOR 3 SUBUNIT M"/>
    <property type="match status" value="1"/>
</dbReference>
<keyword evidence="4 5" id="KW-0648">Protein biosynthesis</keyword>
<dbReference type="HAMAP" id="MF_03012">
    <property type="entry name" value="eIF3m"/>
    <property type="match status" value="1"/>
</dbReference>
<dbReference type="RefSeq" id="XP_025359665.1">
    <property type="nucleotide sequence ID" value="XM_025509390.1"/>
</dbReference>
<evidence type="ECO:0000256" key="5">
    <source>
        <dbReference type="HAMAP-Rule" id="MF_03012"/>
    </source>
</evidence>
<reference evidence="7 8" key="1">
    <citation type="journal article" date="2018" name="Mol. Biol. Evol.">
        <title>Broad Genomic Sampling Reveals a Smut Pathogenic Ancestry of the Fungal Clade Ustilaginomycotina.</title>
        <authorList>
            <person name="Kijpornyongpan T."/>
            <person name="Mondo S.J."/>
            <person name="Barry K."/>
            <person name="Sandor L."/>
            <person name="Lee J."/>
            <person name="Lipzen A."/>
            <person name="Pangilinan J."/>
            <person name="LaButti K."/>
            <person name="Hainaut M."/>
            <person name="Henrissat B."/>
            <person name="Grigoriev I.V."/>
            <person name="Spatafora J.W."/>
            <person name="Aime M.C."/>
        </authorList>
    </citation>
    <scope>NUCLEOTIDE SEQUENCE [LARGE SCALE GENOMIC DNA]</scope>
    <source>
        <strain evidence="7 8">MCA 5214</strain>
    </source>
</reference>
<dbReference type="PANTHER" id="PTHR15350">
    <property type="entry name" value="COP9 SIGNALOSOME COMPLEX SUBUNIT 7/DENDRITIC CELL PROTEIN GA17"/>
    <property type="match status" value="1"/>
</dbReference>
<feature type="domain" description="PCI" evidence="6">
    <location>
        <begin position="200"/>
        <end position="386"/>
    </location>
</feature>
<dbReference type="InterPro" id="IPR000717">
    <property type="entry name" value="PCI_dom"/>
</dbReference>
<evidence type="ECO:0000313" key="8">
    <source>
        <dbReference type="Proteomes" id="UP000245884"/>
    </source>
</evidence>
<dbReference type="Pfam" id="PF18005">
    <property type="entry name" value="eIF3m_C_helix"/>
    <property type="match status" value="1"/>
</dbReference>
<dbReference type="GO" id="GO:0016282">
    <property type="term" value="C:eukaryotic 43S preinitiation complex"/>
    <property type="evidence" value="ECO:0007669"/>
    <property type="project" value="UniProtKB-UniRule"/>
</dbReference>
<dbReference type="OrthoDB" id="10267031at2759"/>
<name>A0A316UMB0_9BASI</name>
<evidence type="ECO:0000259" key="6">
    <source>
        <dbReference type="PROSITE" id="PS50250"/>
    </source>
</evidence>
<dbReference type="InterPro" id="IPR040750">
    <property type="entry name" value="eIF3m_C_helix"/>
</dbReference>
<dbReference type="Proteomes" id="UP000245884">
    <property type="component" value="Unassembled WGS sequence"/>
</dbReference>
<dbReference type="STRING" id="1569628.A0A316UMB0"/>
<organism evidence="7 8">
    <name type="scientific">Jaminaea rosea</name>
    <dbReference type="NCBI Taxonomy" id="1569628"/>
    <lineage>
        <taxon>Eukaryota</taxon>
        <taxon>Fungi</taxon>
        <taxon>Dikarya</taxon>
        <taxon>Basidiomycota</taxon>
        <taxon>Ustilaginomycotina</taxon>
        <taxon>Exobasidiomycetes</taxon>
        <taxon>Microstromatales</taxon>
        <taxon>Microstromatales incertae sedis</taxon>
        <taxon>Jaminaea</taxon>
    </lineage>
</organism>
<comment type="similarity">
    <text evidence="1">Belongs to the CSN7/EIF3M family. CSN7 subfamily.</text>
</comment>
<protein>
    <recommendedName>
        <fullName evidence="5">Eukaryotic translation initiation factor 3 subunit M</fullName>
        <shortName evidence="5">eIF3m</shortName>
    </recommendedName>
</protein>
<comment type="subunit">
    <text evidence="5">Component of the eukaryotic translation initiation factor 3 (eIF-3) complex.</text>
</comment>
<dbReference type="PROSITE" id="PS50250">
    <property type="entry name" value="PCI"/>
    <property type="match status" value="1"/>
</dbReference>
<dbReference type="GO" id="GO:0033290">
    <property type="term" value="C:eukaryotic 48S preinitiation complex"/>
    <property type="evidence" value="ECO:0007669"/>
    <property type="project" value="UniProtKB-UniRule"/>
</dbReference>
<dbReference type="GO" id="GO:0003743">
    <property type="term" value="F:translation initiation factor activity"/>
    <property type="evidence" value="ECO:0007669"/>
    <property type="project" value="UniProtKB-UniRule"/>
</dbReference>
<keyword evidence="3 5" id="KW-0396">Initiation factor</keyword>
<sequence>MSSAPSSSRSTLITVLSDTAFPDQVIDVAAFLSRSKPEAERSDYINAWQAKASADDVDADAVVEGICAEFKGLGEGLDREIEGVHNLVTALIFSVADSQKAERLIDAHVATISRETGKETVKYRILSNIFNSLPPTSPTRSTVFSALLNLASHADDLDLLSPALASLPHWLAQWSIPEAQKAQLLETVATKLEQSSNGSDAEKAYEFRLAHLQYLSSTHEAAGASTTATASAEKAIASALRLPRVFAFDSLLKLSVVESLSSSSSALFSLLKILVSGSLRDYQSWATSNSAELQRLSIPAALVERKVRLLEVTALCSRALESSRSQPDDASGSSGGAEVPYSLISSSLSIPSSDVEATIIDVIRAGLVSGKLSQTRETFRVYRSTYRSFGAEQWGVLEERLAEWERTISGILATLGGPRGAGGQAQGASEAQAVAAA</sequence>
<comment type="similarity">
    <text evidence="5">Belongs to the eIF-3 subunit M family.</text>
</comment>
<gene>
    <name evidence="7" type="ORF">BDZ90DRAFT_281661</name>
</gene>
<evidence type="ECO:0000313" key="7">
    <source>
        <dbReference type="EMBL" id="PWN25053.1"/>
    </source>
</evidence>
<evidence type="ECO:0000256" key="3">
    <source>
        <dbReference type="ARBA" id="ARBA00022540"/>
    </source>
</evidence>
<evidence type="ECO:0000256" key="4">
    <source>
        <dbReference type="ARBA" id="ARBA00022917"/>
    </source>
</evidence>
<dbReference type="EMBL" id="KZ819677">
    <property type="protein sequence ID" value="PWN25053.1"/>
    <property type="molecule type" value="Genomic_DNA"/>
</dbReference>
<dbReference type="GO" id="GO:0001732">
    <property type="term" value="P:formation of cytoplasmic translation initiation complex"/>
    <property type="evidence" value="ECO:0007669"/>
    <property type="project" value="UniProtKB-UniRule"/>
</dbReference>
<keyword evidence="2 5" id="KW-0963">Cytoplasm</keyword>
<dbReference type="GO" id="GO:0071541">
    <property type="term" value="C:eukaryotic translation initiation factor 3 complex, eIF3m"/>
    <property type="evidence" value="ECO:0007669"/>
    <property type="project" value="UniProtKB-UniRule"/>
</dbReference>
<evidence type="ECO:0000256" key="1">
    <source>
        <dbReference type="ARBA" id="ARBA00008482"/>
    </source>
</evidence>
<dbReference type="AlphaFoldDB" id="A0A316UMB0"/>
<dbReference type="GeneID" id="37031213"/>
<comment type="subcellular location">
    <subcellularLocation>
        <location evidence="5">Cytoplasm</location>
    </subcellularLocation>
</comment>
<accession>A0A316UMB0</accession>
<dbReference type="InterPro" id="IPR045237">
    <property type="entry name" value="COPS7/eIF3m"/>
</dbReference>
<evidence type="ECO:0000256" key="2">
    <source>
        <dbReference type="ARBA" id="ARBA00022490"/>
    </source>
</evidence>